<evidence type="ECO:0000259" key="10">
    <source>
        <dbReference type="PROSITE" id="PS50850"/>
    </source>
</evidence>
<dbReference type="InterPro" id="IPR050360">
    <property type="entry name" value="MFS_Sugar_Transporters"/>
</dbReference>
<evidence type="ECO:0000256" key="7">
    <source>
        <dbReference type="RuleBase" id="RU003346"/>
    </source>
</evidence>
<keyword evidence="6 9" id="KW-0472">Membrane</keyword>
<dbReference type="Gene3D" id="1.20.1250.20">
    <property type="entry name" value="MFS general substrate transporter like domains"/>
    <property type="match status" value="1"/>
</dbReference>
<feature type="transmembrane region" description="Helical" evidence="9">
    <location>
        <begin position="103"/>
        <end position="123"/>
    </location>
</feature>
<protein>
    <submittedName>
        <fullName evidence="11">MFS transporter</fullName>
    </submittedName>
</protein>
<evidence type="ECO:0000313" key="11">
    <source>
        <dbReference type="EMBL" id="OIW32804.1"/>
    </source>
</evidence>
<keyword evidence="12" id="KW-1185">Reference proteome</keyword>
<evidence type="ECO:0000313" key="12">
    <source>
        <dbReference type="Proteomes" id="UP000182658"/>
    </source>
</evidence>
<feature type="transmembrane region" description="Helical" evidence="9">
    <location>
        <begin position="257"/>
        <end position="278"/>
    </location>
</feature>
<dbReference type="InterPro" id="IPR005829">
    <property type="entry name" value="Sugar_transporter_CS"/>
</dbReference>
<dbReference type="PANTHER" id="PTHR48022:SF37">
    <property type="entry name" value="MAJOR FACILITATOR SUPERFAMILY (MFS) PROFILE DOMAIN-CONTAINING PROTEIN-RELATED"/>
    <property type="match status" value="1"/>
</dbReference>
<dbReference type="Proteomes" id="UP000182658">
    <property type="component" value="Unassembled WGS sequence"/>
</dbReference>
<dbReference type="InterPro" id="IPR036259">
    <property type="entry name" value="MFS_trans_sf"/>
</dbReference>
<dbReference type="InterPro" id="IPR005828">
    <property type="entry name" value="MFS_sugar_transport-like"/>
</dbReference>
<evidence type="ECO:0000256" key="4">
    <source>
        <dbReference type="ARBA" id="ARBA00022692"/>
    </source>
</evidence>
<evidence type="ECO:0000256" key="6">
    <source>
        <dbReference type="ARBA" id="ARBA00023136"/>
    </source>
</evidence>
<feature type="transmembrane region" description="Helical" evidence="9">
    <location>
        <begin position="423"/>
        <end position="442"/>
    </location>
</feature>
<dbReference type="PROSITE" id="PS50850">
    <property type="entry name" value="MFS"/>
    <property type="match status" value="1"/>
</dbReference>
<feature type="transmembrane region" description="Helical" evidence="9">
    <location>
        <begin position="394"/>
        <end position="411"/>
    </location>
</feature>
<feature type="transmembrane region" description="Helical" evidence="9">
    <location>
        <begin position="78"/>
        <end position="97"/>
    </location>
</feature>
<evidence type="ECO:0000256" key="5">
    <source>
        <dbReference type="ARBA" id="ARBA00022989"/>
    </source>
</evidence>
<dbReference type="PANTHER" id="PTHR48022">
    <property type="entry name" value="PLASTIDIC GLUCOSE TRANSPORTER 4"/>
    <property type="match status" value="1"/>
</dbReference>
<dbReference type="PROSITE" id="PS00217">
    <property type="entry name" value="SUGAR_TRANSPORT_2"/>
    <property type="match status" value="1"/>
</dbReference>
<comment type="subcellular location">
    <subcellularLocation>
        <location evidence="1">Membrane</location>
        <topology evidence="1">Multi-pass membrane protein</topology>
    </subcellularLocation>
</comment>
<evidence type="ECO:0000256" key="3">
    <source>
        <dbReference type="ARBA" id="ARBA00022448"/>
    </source>
</evidence>
<keyword evidence="4 9" id="KW-0812">Transmembrane</keyword>
<feature type="transmembrane region" description="Helical" evidence="9">
    <location>
        <begin position="48"/>
        <end position="66"/>
    </location>
</feature>
<evidence type="ECO:0000256" key="8">
    <source>
        <dbReference type="SAM" id="MobiDB-lite"/>
    </source>
</evidence>
<feature type="region of interest" description="Disordered" evidence="8">
    <location>
        <begin position="477"/>
        <end position="507"/>
    </location>
</feature>
<dbReference type="EMBL" id="KV875095">
    <property type="protein sequence ID" value="OIW32804.1"/>
    <property type="molecule type" value="Genomic_DNA"/>
</dbReference>
<evidence type="ECO:0000256" key="1">
    <source>
        <dbReference type="ARBA" id="ARBA00004141"/>
    </source>
</evidence>
<reference evidence="11 12" key="1">
    <citation type="submission" date="2016-10" db="EMBL/GenBank/DDBJ databases">
        <title>Draft genome sequence of Coniochaeta ligniaria NRRL30616, a lignocellulolytic fungus for bioabatement of inhibitors in plant biomass hydrolysates.</title>
        <authorList>
            <consortium name="DOE Joint Genome Institute"/>
            <person name="Jimenez D.J."/>
            <person name="Hector R.E."/>
            <person name="Riley R."/>
            <person name="Sun H."/>
            <person name="Grigoriev I.V."/>
            <person name="Van Elsas J.D."/>
            <person name="Nichols N.N."/>
        </authorList>
    </citation>
    <scope>NUCLEOTIDE SEQUENCE [LARGE SCALE GENOMIC DNA]</scope>
    <source>
        <strain evidence="11 12">NRRL 30616</strain>
    </source>
</reference>
<name>A0A1J7JTV5_9PEZI</name>
<dbReference type="PROSITE" id="PS00216">
    <property type="entry name" value="SUGAR_TRANSPORT_1"/>
    <property type="match status" value="1"/>
</dbReference>
<dbReference type="OrthoDB" id="6612291at2759"/>
<dbReference type="FunFam" id="1.20.1250.20:FF:000134">
    <property type="entry name" value="MFS sugar transporter protein"/>
    <property type="match status" value="1"/>
</dbReference>
<feature type="transmembrane region" description="Helical" evidence="9">
    <location>
        <begin position="353"/>
        <end position="373"/>
    </location>
</feature>
<gene>
    <name evidence="11" type="ORF">CONLIGDRAFT_668423</name>
</gene>
<comment type="similarity">
    <text evidence="2 7">Belongs to the major facilitator superfamily. Sugar transporter (TC 2.A.1.1) family.</text>
</comment>
<dbReference type="SUPFAM" id="SSF103473">
    <property type="entry name" value="MFS general substrate transporter"/>
    <property type="match status" value="1"/>
</dbReference>
<evidence type="ECO:0000256" key="9">
    <source>
        <dbReference type="SAM" id="Phobius"/>
    </source>
</evidence>
<evidence type="ECO:0000256" key="2">
    <source>
        <dbReference type="ARBA" id="ARBA00010992"/>
    </source>
</evidence>
<keyword evidence="3 7" id="KW-0813">Transport</keyword>
<feature type="domain" description="Major facilitator superfamily (MFS) profile" evidence="10">
    <location>
        <begin position="9"/>
        <end position="446"/>
    </location>
</feature>
<dbReference type="GO" id="GO:0005351">
    <property type="term" value="F:carbohydrate:proton symporter activity"/>
    <property type="evidence" value="ECO:0007669"/>
    <property type="project" value="TreeGrafter"/>
</dbReference>
<proteinExistence type="inferred from homology"/>
<feature type="transmembrane region" description="Helical" evidence="9">
    <location>
        <begin position="135"/>
        <end position="155"/>
    </location>
</feature>
<accession>A0A1J7JTV5</accession>
<feature type="transmembrane region" description="Helical" evidence="9">
    <location>
        <begin position="167"/>
        <end position="188"/>
    </location>
</feature>
<feature type="transmembrane region" description="Helical" evidence="9">
    <location>
        <begin position="293"/>
        <end position="315"/>
    </location>
</feature>
<dbReference type="AlphaFoldDB" id="A0A1J7JTV5"/>
<dbReference type="InParanoid" id="A0A1J7JTV5"/>
<dbReference type="InterPro" id="IPR003663">
    <property type="entry name" value="Sugar/inositol_transpt"/>
</dbReference>
<dbReference type="GO" id="GO:0016020">
    <property type="term" value="C:membrane"/>
    <property type="evidence" value="ECO:0007669"/>
    <property type="project" value="UniProtKB-SubCell"/>
</dbReference>
<feature type="transmembrane region" description="Helical" evidence="9">
    <location>
        <begin position="327"/>
        <end position="347"/>
    </location>
</feature>
<keyword evidence="5 9" id="KW-1133">Transmembrane helix</keyword>
<sequence length="507" mass="55466">MGKGYTYGVATFATFGALLFGYDSGIISTTLSQEAFIAYFHNPSATMIGAIVSTYAGGQGVGNLTAGWSMDAIGRRNTILVAAIIGFIGGALQAGSVNIEMFLAARIIAGFAVGLLFGTTSVYNAEIAPPKSRGFVVGLQAQVISTGYCIANWIGYACSFAAGNYSWRVPLALQCFPAGVLLIGIWWLPYSPRWLMQKGRFDEAYRVVKRLHGGYADDPEFYQREYDSTKEQIEYETNIVKPTWSEIITKASYRKRFIFGILIQSFVQLSAINVINYYQTTMYKGLGITGRTVLFVSCWYGCMGPLANLICIFFVDKWGRKKPLGYLSIALGVDMVIFTALTAKYTMGELSTVGAGFAIACIFAFSFIFSLGYNTIQFVFQSEIFPLHLRARGVAVASVSATIWNIVFNQASPSAFVSIGWKYYIVFICANFLAAFVFLMFFPETKGLSLEEMAILFGDDVIIAPTSEEAIKRGLQSTAHRADGSEVTHSVGKDGMVHEENGGMKEA</sequence>
<dbReference type="InterPro" id="IPR020846">
    <property type="entry name" value="MFS_dom"/>
</dbReference>
<dbReference type="PRINTS" id="PR00171">
    <property type="entry name" value="SUGRTRNSPORT"/>
</dbReference>
<dbReference type="NCBIfam" id="TIGR00879">
    <property type="entry name" value="SP"/>
    <property type="match status" value="1"/>
</dbReference>
<organism evidence="11 12">
    <name type="scientific">Coniochaeta ligniaria NRRL 30616</name>
    <dbReference type="NCBI Taxonomy" id="1408157"/>
    <lineage>
        <taxon>Eukaryota</taxon>
        <taxon>Fungi</taxon>
        <taxon>Dikarya</taxon>
        <taxon>Ascomycota</taxon>
        <taxon>Pezizomycotina</taxon>
        <taxon>Sordariomycetes</taxon>
        <taxon>Sordariomycetidae</taxon>
        <taxon>Coniochaetales</taxon>
        <taxon>Coniochaetaceae</taxon>
        <taxon>Coniochaeta</taxon>
    </lineage>
</organism>
<feature type="compositionally biased region" description="Basic and acidic residues" evidence="8">
    <location>
        <begin position="480"/>
        <end position="507"/>
    </location>
</feature>
<dbReference type="Pfam" id="PF00083">
    <property type="entry name" value="Sugar_tr"/>
    <property type="match status" value="1"/>
</dbReference>